<proteinExistence type="inferred from homology"/>
<evidence type="ECO:0000256" key="8">
    <source>
        <dbReference type="ARBA" id="ARBA00023136"/>
    </source>
</evidence>
<evidence type="ECO:0000256" key="9">
    <source>
        <dbReference type="ARBA" id="ARBA00023157"/>
    </source>
</evidence>
<dbReference type="FunFam" id="1.20.1740.10:FF:000015">
    <property type="entry name" value="B(0,+)-type amino acid transporter 1"/>
    <property type="match status" value="1"/>
</dbReference>
<comment type="catalytic activity">
    <reaction evidence="10">
        <text>L-lysine(out) + L-arginine(in) = L-lysine(in) + L-arginine(out)</text>
        <dbReference type="Rhea" id="RHEA:70827"/>
        <dbReference type="ChEBI" id="CHEBI:32551"/>
        <dbReference type="ChEBI" id="CHEBI:32682"/>
    </reaction>
    <physiologicalReaction direction="left-to-right" evidence="10">
        <dbReference type="Rhea" id="RHEA:70828"/>
    </physiologicalReaction>
</comment>
<feature type="transmembrane region" description="Helical" evidence="20">
    <location>
        <begin position="167"/>
        <end position="187"/>
    </location>
</feature>
<dbReference type="InterPro" id="IPR002293">
    <property type="entry name" value="AA/rel_permease1"/>
</dbReference>
<comment type="catalytic activity">
    <reaction evidence="12">
        <text>L-histidine(out) + L-arginine(in) = L-histidine(in) + L-arginine(out)</text>
        <dbReference type="Rhea" id="RHEA:71063"/>
        <dbReference type="ChEBI" id="CHEBI:32682"/>
        <dbReference type="ChEBI" id="CHEBI:57595"/>
    </reaction>
    <physiologicalReaction direction="left-to-right" evidence="12">
        <dbReference type="Rhea" id="RHEA:71064"/>
    </physiologicalReaction>
</comment>
<evidence type="ECO:0000256" key="3">
    <source>
        <dbReference type="ARBA" id="ARBA00022448"/>
    </source>
</evidence>
<feature type="transmembrane region" description="Helical" evidence="20">
    <location>
        <begin position="266"/>
        <end position="284"/>
    </location>
</feature>
<dbReference type="GO" id="GO:0015179">
    <property type="term" value="F:L-amino acid transmembrane transporter activity"/>
    <property type="evidence" value="ECO:0007669"/>
    <property type="project" value="TreeGrafter"/>
</dbReference>
<dbReference type="OrthoDB" id="6019542at2759"/>
<evidence type="ECO:0000256" key="15">
    <source>
        <dbReference type="ARBA" id="ARBA00074336"/>
    </source>
</evidence>
<evidence type="ECO:0000256" key="11">
    <source>
        <dbReference type="ARBA" id="ARBA00051814"/>
    </source>
</evidence>
<evidence type="ECO:0000256" key="1">
    <source>
        <dbReference type="ARBA" id="ARBA00004424"/>
    </source>
</evidence>
<dbReference type="Gene3D" id="1.20.1740.10">
    <property type="entry name" value="Amino acid/polyamine transporter I"/>
    <property type="match status" value="1"/>
</dbReference>
<dbReference type="PANTHER" id="PTHR11785:SF512">
    <property type="entry name" value="SOBREMESA, ISOFORM B"/>
    <property type="match status" value="1"/>
</dbReference>
<evidence type="ECO:0000256" key="6">
    <source>
        <dbReference type="ARBA" id="ARBA00022692"/>
    </source>
</evidence>
<evidence type="ECO:0000256" key="19">
    <source>
        <dbReference type="SAM" id="MobiDB-lite"/>
    </source>
</evidence>
<feature type="transmembrane region" description="Helical" evidence="20">
    <location>
        <begin position="393"/>
        <end position="412"/>
    </location>
</feature>
<dbReference type="KEGG" id="aten:116299082"/>
<feature type="transmembrane region" description="Helical" evidence="20">
    <location>
        <begin position="363"/>
        <end position="381"/>
    </location>
</feature>
<evidence type="ECO:0000256" key="17">
    <source>
        <dbReference type="ARBA" id="ARBA00083296"/>
    </source>
</evidence>
<feature type="region of interest" description="Disordered" evidence="19">
    <location>
        <begin position="1"/>
        <end position="31"/>
    </location>
</feature>
<evidence type="ECO:0000313" key="21">
    <source>
        <dbReference type="Proteomes" id="UP000515163"/>
    </source>
</evidence>
<keyword evidence="21" id="KW-1185">Reference proteome</keyword>
<dbReference type="GO" id="GO:0016324">
    <property type="term" value="C:apical plasma membrane"/>
    <property type="evidence" value="ECO:0007669"/>
    <property type="project" value="UniProtKB-SubCell"/>
</dbReference>
<dbReference type="Proteomes" id="UP000515163">
    <property type="component" value="Unplaced"/>
</dbReference>
<evidence type="ECO:0000313" key="22">
    <source>
        <dbReference type="RefSeq" id="XP_031563576.1"/>
    </source>
</evidence>
<evidence type="ECO:0000256" key="20">
    <source>
        <dbReference type="SAM" id="Phobius"/>
    </source>
</evidence>
<evidence type="ECO:0000256" key="18">
    <source>
        <dbReference type="ARBA" id="ARBA00093193"/>
    </source>
</evidence>
<comment type="catalytic activity">
    <reaction evidence="18">
        <text>L-phenylalanine(out) + L-arginine(in) = L-phenylalanine(in) + L-arginine(out)</text>
        <dbReference type="Rhea" id="RHEA:71067"/>
        <dbReference type="ChEBI" id="CHEBI:32682"/>
        <dbReference type="ChEBI" id="CHEBI:58095"/>
    </reaction>
    <physiologicalReaction direction="left-to-right" evidence="18">
        <dbReference type="Rhea" id="RHEA:71068"/>
    </physiologicalReaction>
</comment>
<dbReference type="Pfam" id="PF13520">
    <property type="entry name" value="AA_permease_2"/>
    <property type="match status" value="1"/>
</dbReference>
<feature type="transmembrane region" description="Helical" evidence="20">
    <location>
        <begin position="452"/>
        <end position="471"/>
    </location>
</feature>
<keyword evidence="5" id="KW-0597">Phosphoprotein</keyword>
<evidence type="ECO:0000256" key="7">
    <source>
        <dbReference type="ARBA" id="ARBA00022989"/>
    </source>
</evidence>
<accession>A0A6P8I8I9</accession>
<evidence type="ECO:0000256" key="10">
    <source>
        <dbReference type="ARBA" id="ARBA00051323"/>
    </source>
</evidence>
<protein>
    <recommendedName>
        <fullName evidence="15">b(0,+)-type amino acid transporter 1</fullName>
    </recommendedName>
    <alternativeName>
        <fullName evidence="16">Glycoprotein-associated amino acid transporter b0,+AT1</fullName>
    </alternativeName>
    <alternativeName>
        <fullName evidence="17">Solute carrier family 7 member 9</fullName>
    </alternativeName>
</protein>
<keyword evidence="3" id="KW-0813">Transport</keyword>
<gene>
    <name evidence="22" type="primary">LOC116299082</name>
</gene>
<keyword evidence="8 20" id="KW-0472">Membrane</keyword>
<comment type="catalytic activity">
    <reaction evidence="13">
        <text>L-cysteine(out) + L-arginine(in) = L-cysteine(in) + L-arginine(out)</text>
        <dbReference type="Rhea" id="RHEA:71071"/>
        <dbReference type="ChEBI" id="CHEBI:32682"/>
        <dbReference type="ChEBI" id="CHEBI:35235"/>
    </reaction>
    <physiologicalReaction direction="left-to-right" evidence="13">
        <dbReference type="Rhea" id="RHEA:71072"/>
    </physiologicalReaction>
</comment>
<feature type="transmembrane region" description="Helical" evidence="20">
    <location>
        <begin position="317"/>
        <end position="343"/>
    </location>
</feature>
<evidence type="ECO:0000256" key="16">
    <source>
        <dbReference type="ARBA" id="ARBA00079910"/>
    </source>
</evidence>
<dbReference type="AlphaFoldDB" id="A0A6P8I8I9"/>
<keyword evidence="6 20" id="KW-0812">Transmembrane</keyword>
<dbReference type="GeneID" id="116299082"/>
<keyword evidence="9" id="KW-1015">Disulfide bond</keyword>
<evidence type="ECO:0000256" key="14">
    <source>
        <dbReference type="ARBA" id="ARBA00052732"/>
    </source>
</evidence>
<feature type="transmembrane region" description="Helical" evidence="20">
    <location>
        <begin position="424"/>
        <end position="446"/>
    </location>
</feature>
<dbReference type="InterPro" id="IPR050598">
    <property type="entry name" value="AminoAcid_Transporter"/>
</dbReference>
<evidence type="ECO:0000256" key="13">
    <source>
        <dbReference type="ARBA" id="ARBA00052179"/>
    </source>
</evidence>
<comment type="catalytic activity">
    <reaction evidence="11">
        <text>L-cystine(out) + L-arginine(in) = L-cystine(in) + L-arginine(out)</text>
        <dbReference type="Rhea" id="RHEA:71075"/>
        <dbReference type="ChEBI" id="CHEBI:32682"/>
        <dbReference type="ChEBI" id="CHEBI:35491"/>
    </reaction>
    <physiologicalReaction direction="left-to-right" evidence="11">
        <dbReference type="Rhea" id="RHEA:71076"/>
    </physiologicalReaction>
</comment>
<dbReference type="InParanoid" id="A0A6P8I8I9"/>
<evidence type="ECO:0000256" key="12">
    <source>
        <dbReference type="ARBA" id="ARBA00051835"/>
    </source>
</evidence>
<feature type="transmembrane region" description="Helical" evidence="20">
    <location>
        <begin position="193"/>
        <end position="216"/>
    </location>
</feature>
<reference evidence="22" key="1">
    <citation type="submission" date="2025-08" db="UniProtKB">
        <authorList>
            <consortium name="RefSeq"/>
        </authorList>
    </citation>
    <scope>IDENTIFICATION</scope>
    <source>
        <tissue evidence="22">Tentacle</tissue>
    </source>
</reference>
<comment type="subcellular location">
    <subcellularLocation>
        <location evidence="1">Apical cell membrane</location>
        <topology evidence="1">Multi-pass membrane protein</topology>
    </subcellularLocation>
</comment>
<keyword evidence="4" id="KW-1003">Cell membrane</keyword>
<dbReference type="PANTHER" id="PTHR11785">
    <property type="entry name" value="AMINO ACID TRANSPORTER"/>
    <property type="match status" value="1"/>
</dbReference>
<comment type="catalytic activity">
    <reaction evidence="14">
        <text>L-leucine(out) + L-arginine(in) = L-leucine(in) + L-arginine(out)</text>
        <dbReference type="Rhea" id="RHEA:71059"/>
        <dbReference type="ChEBI" id="CHEBI:32682"/>
        <dbReference type="ChEBI" id="CHEBI:57427"/>
    </reaction>
    <physiologicalReaction direction="left-to-right" evidence="14">
        <dbReference type="Rhea" id="RHEA:71060"/>
    </physiologicalReaction>
</comment>
<evidence type="ECO:0000256" key="4">
    <source>
        <dbReference type="ARBA" id="ARBA00022475"/>
    </source>
</evidence>
<feature type="transmembrane region" description="Helical" evidence="20">
    <location>
        <begin position="123"/>
        <end position="146"/>
    </location>
</feature>
<organism evidence="21 22">
    <name type="scientific">Actinia tenebrosa</name>
    <name type="common">Australian red waratah sea anemone</name>
    <dbReference type="NCBI Taxonomy" id="6105"/>
    <lineage>
        <taxon>Eukaryota</taxon>
        <taxon>Metazoa</taxon>
        <taxon>Cnidaria</taxon>
        <taxon>Anthozoa</taxon>
        <taxon>Hexacorallia</taxon>
        <taxon>Actiniaria</taxon>
        <taxon>Actiniidae</taxon>
        <taxon>Actinia</taxon>
    </lineage>
</organism>
<keyword evidence="7 20" id="KW-1133">Transmembrane helix</keyword>
<evidence type="ECO:0000256" key="5">
    <source>
        <dbReference type="ARBA" id="ARBA00022553"/>
    </source>
</evidence>
<dbReference type="PIRSF" id="PIRSF006060">
    <property type="entry name" value="AA_transporter"/>
    <property type="match status" value="1"/>
</dbReference>
<feature type="transmembrane region" description="Helical" evidence="20">
    <location>
        <begin position="49"/>
        <end position="70"/>
    </location>
</feature>
<comment type="similarity">
    <text evidence="2">Belongs to the amino acid-polyamine-organocation (APC) superfamily.</text>
</comment>
<name>A0A6P8I8I9_ACTTE</name>
<dbReference type="RefSeq" id="XP_031563576.1">
    <property type="nucleotide sequence ID" value="XM_031707716.1"/>
</dbReference>
<feature type="transmembrane region" description="Helical" evidence="20">
    <location>
        <begin position="77"/>
        <end position="103"/>
    </location>
</feature>
<feature type="compositionally biased region" description="Polar residues" evidence="19">
    <location>
        <begin position="20"/>
        <end position="31"/>
    </location>
</feature>
<sequence length="508" mass="55570">MSSEGVDLMNSGPDEKQKLRNSPGSSMDENQAENGKIALKKNITLVDGIGLIAGTVIGSGIFISPTGILVETNSIGLALLIWLGCGLLAMFGCLCYAELGAFVTKSGAEYAYLMEAFGKIPAYLFAWTSILIIRPASGAIIALIFGEYVAKPFFPNCRTPPAAAVKLLACVCLVVITGINCWSVKWATRVQDIFTYAKLLCIAMLTIIGIVELCRGKTEHFENSFQDSYFSVAKIGLAFYIGLWAYDGWNNLNYCTEEMKNPEKDMPRAIVIGISLITVCYLLINVAYITVLGKSGILISPAVAVSVGNLYLGPVTWIVPLFVAASTFGAVNGMVLTNGRLLYVAARDGLMPSLLAMINVKRFTPLPSLLFTTLISIVMLIPDSSKFTTLVDFFSFAAWLFYGGTFFSLLWLRYKQPNKRRPYRVWIIVPVGMSLASIYLIIAPIFGDPMGSLIALAVILAGLPFYFFFVYSDLSPKWLNNGVDSFTSWCQKVFDLAMTDPEEVPVPF</sequence>
<feature type="transmembrane region" description="Helical" evidence="20">
    <location>
        <begin position="228"/>
        <end position="246"/>
    </location>
</feature>
<evidence type="ECO:0000256" key="2">
    <source>
        <dbReference type="ARBA" id="ARBA00009523"/>
    </source>
</evidence>